<dbReference type="PANTHER" id="PTHR43513">
    <property type="entry name" value="DIHYDROOROTATE DEHYDROGENASE B (NAD(+)), ELECTRON TRANSFER SUBUNIT"/>
    <property type="match status" value="1"/>
</dbReference>
<dbReference type="RefSeq" id="WP_087112998.1">
    <property type="nucleotide sequence ID" value="NZ_CBCSCN010000016.1"/>
</dbReference>
<name>A0A1X7AT46_9GAMM</name>
<evidence type="ECO:0000313" key="3">
    <source>
        <dbReference type="Proteomes" id="UP000196573"/>
    </source>
</evidence>
<dbReference type="Pfam" id="PF00970">
    <property type="entry name" value="FAD_binding_6"/>
    <property type="match status" value="1"/>
</dbReference>
<evidence type="ECO:0000259" key="1">
    <source>
        <dbReference type="PROSITE" id="PS51384"/>
    </source>
</evidence>
<dbReference type="InterPro" id="IPR001433">
    <property type="entry name" value="OxRdtase_FAD/NAD-bd"/>
</dbReference>
<dbReference type="PROSITE" id="PS51384">
    <property type="entry name" value="FAD_FR"/>
    <property type="match status" value="1"/>
</dbReference>
<dbReference type="Gene3D" id="2.40.30.10">
    <property type="entry name" value="Translation factors"/>
    <property type="match status" value="1"/>
</dbReference>
<dbReference type="InterPro" id="IPR017938">
    <property type="entry name" value="Riboflavin_synthase-like_b-brl"/>
</dbReference>
<accession>A0A1X7AT46</accession>
<dbReference type="InterPro" id="IPR017927">
    <property type="entry name" value="FAD-bd_FR_type"/>
</dbReference>
<dbReference type="EMBL" id="FWPT01000013">
    <property type="protein sequence ID" value="SMA50567.1"/>
    <property type="molecule type" value="Genomic_DNA"/>
</dbReference>
<dbReference type="SUPFAM" id="SSF63380">
    <property type="entry name" value="Riboflavin synthase domain-like"/>
    <property type="match status" value="1"/>
</dbReference>
<dbReference type="InterPro" id="IPR008333">
    <property type="entry name" value="Cbr1-like_FAD-bd_dom"/>
</dbReference>
<evidence type="ECO:0000313" key="2">
    <source>
        <dbReference type="EMBL" id="SMA50567.1"/>
    </source>
</evidence>
<dbReference type="InterPro" id="IPR019480">
    <property type="entry name" value="Dihydroorotate_DH_Fe-S-bd"/>
</dbReference>
<proteinExistence type="predicted"/>
<reference evidence="2 3" key="1">
    <citation type="submission" date="2017-03" db="EMBL/GenBank/DDBJ databases">
        <authorList>
            <person name="Afonso C.L."/>
            <person name="Miller P.J."/>
            <person name="Scott M.A."/>
            <person name="Spackman E."/>
            <person name="Goraichik I."/>
            <person name="Dimitrov K.M."/>
            <person name="Suarez D.L."/>
            <person name="Swayne D.E."/>
        </authorList>
    </citation>
    <scope>NUCLEOTIDE SEQUENCE [LARGE SCALE GENOMIC DNA]</scope>
    <source>
        <strain evidence="2">SB41UT1</strain>
    </source>
</reference>
<dbReference type="InterPro" id="IPR050353">
    <property type="entry name" value="PyrK_electron_transfer"/>
</dbReference>
<sequence length="311" mass="33817">MLEMTPTAVRLIERYDDGEDIIHFTFEPVSIEAGLPDVADPKKVSPGQFFMLSVPGKGEAAFTYAATPDERGHFCALIREVGQLTESLFDCKPGDILGARGPFGKGWPEFGQRKVLVIAGGCGLAPVAAEIDALIANNANPVVYFSARSEAMLVMKNERERWHDAITLYEAVDNQDGASKTYLKGRELMTNLDTIMAEHGGFDEVICCGPEGMMEAVCHYLTDRGFPADHIWLSLERRMHCGVGLCGHCYVAHDLVCVDGPTYRWDQLGELVVKEKFVQPPRELASMGHAEEVSDGCCSSEGGGGCGCSGF</sequence>
<dbReference type="SUPFAM" id="SSF52343">
    <property type="entry name" value="Ferredoxin reductase-like, C-terminal NADP-linked domain"/>
    <property type="match status" value="1"/>
</dbReference>
<protein>
    <submittedName>
        <fullName evidence="2">Anaerobic sulfite reductase subunit B</fullName>
    </submittedName>
</protein>
<dbReference type="Pfam" id="PF10418">
    <property type="entry name" value="DHODB_Fe-S_bind"/>
    <property type="match status" value="1"/>
</dbReference>
<dbReference type="Proteomes" id="UP000196573">
    <property type="component" value="Unassembled WGS sequence"/>
</dbReference>
<keyword evidence="3" id="KW-1185">Reference proteome</keyword>
<dbReference type="AlphaFoldDB" id="A0A1X7AT46"/>
<dbReference type="OrthoDB" id="9796486at2"/>
<dbReference type="PRINTS" id="PR00410">
    <property type="entry name" value="PHEHYDRXLASE"/>
</dbReference>
<feature type="domain" description="FAD-binding FR-type" evidence="1">
    <location>
        <begin position="4"/>
        <end position="109"/>
    </location>
</feature>
<dbReference type="GO" id="GO:0016491">
    <property type="term" value="F:oxidoreductase activity"/>
    <property type="evidence" value="ECO:0007669"/>
    <property type="project" value="InterPro"/>
</dbReference>
<organism evidence="2 3">
    <name type="scientific">Parendozoicomonas haliclonae</name>
    <dbReference type="NCBI Taxonomy" id="1960125"/>
    <lineage>
        <taxon>Bacteria</taxon>
        <taxon>Pseudomonadati</taxon>
        <taxon>Pseudomonadota</taxon>
        <taxon>Gammaproteobacteria</taxon>
        <taxon>Oceanospirillales</taxon>
        <taxon>Endozoicomonadaceae</taxon>
        <taxon>Parendozoicomonas</taxon>
    </lineage>
</organism>
<dbReference type="InterPro" id="IPR039261">
    <property type="entry name" value="FNR_nucleotide-bd"/>
</dbReference>
<dbReference type="Gene3D" id="3.40.50.80">
    <property type="entry name" value="Nucleotide-binding domain of ferredoxin-NADP reductase (FNR) module"/>
    <property type="match status" value="1"/>
</dbReference>
<dbReference type="Pfam" id="PF00175">
    <property type="entry name" value="NAD_binding_1"/>
    <property type="match status" value="1"/>
</dbReference>
<gene>
    <name evidence="2" type="primary">asrB</name>
    <name evidence="2" type="ORF">EHSB41UT_04378</name>
</gene>
<dbReference type="PANTHER" id="PTHR43513:SF3">
    <property type="entry name" value="DIHYDROOROTATE DEHYDROGENASE B (NAD(+)), ELECTRON TRANSFER SUBUNIT-RELATED"/>
    <property type="match status" value="1"/>
</dbReference>